<dbReference type="Gene3D" id="3.80.10.10">
    <property type="entry name" value="Ribonuclease Inhibitor"/>
    <property type="match status" value="3"/>
</dbReference>
<keyword evidence="6" id="KW-0645">Protease</keyword>
<comment type="caution">
    <text evidence="6">The sequence shown here is derived from an EMBL/GenBank/DDBJ whole genome shotgun (WGS) entry which is preliminary data.</text>
</comment>
<dbReference type="SMART" id="SM00013">
    <property type="entry name" value="LRRNT"/>
    <property type="match status" value="1"/>
</dbReference>
<dbReference type="InterPro" id="IPR001611">
    <property type="entry name" value="Leu-rich_rpt"/>
</dbReference>
<evidence type="ECO:0000256" key="3">
    <source>
        <dbReference type="ARBA" id="ARBA00022737"/>
    </source>
</evidence>
<dbReference type="InterPro" id="IPR050328">
    <property type="entry name" value="Dev_Immune_Receptor"/>
</dbReference>
<dbReference type="EMBL" id="BMAV01018793">
    <property type="protein sequence ID" value="GFY71396.1"/>
    <property type="molecule type" value="Genomic_DNA"/>
</dbReference>
<feature type="signal peptide" evidence="4">
    <location>
        <begin position="1"/>
        <end position="19"/>
    </location>
</feature>
<dbReference type="AlphaFoldDB" id="A0A8X6YEG4"/>
<keyword evidence="7" id="KW-1185">Reference proteome</keyword>
<dbReference type="InterPro" id="IPR000372">
    <property type="entry name" value="LRRNT"/>
</dbReference>
<keyword evidence="1" id="KW-0433">Leucine-rich repeat</keyword>
<dbReference type="InterPro" id="IPR032675">
    <property type="entry name" value="LRR_dom_sf"/>
</dbReference>
<dbReference type="PRINTS" id="PR00019">
    <property type="entry name" value="LEURICHRPT"/>
</dbReference>
<evidence type="ECO:0000256" key="1">
    <source>
        <dbReference type="ARBA" id="ARBA00022614"/>
    </source>
</evidence>
<sequence length="559" mass="64506">MRSKTVYLFLSFYVILVYGKKSCPDIEKCDCSESNKKLNQVDCEDINNMAELKDLAQDLKFELIPVLKIHQCNAKSISRNSFFNFSIKSFSASCPFSNIDDVSLKQIDSLRELKLLTTEFTEIPTAVGRLVDLRVLYVNDGKLTHVKMEFQNMTRLRDLSLKNNKISLIAEKAFYGNSNLKTIDLSENNLMSLSPATFEESRKLKKVFLQEINIRDNRLKSINDAFKFELELEILDLGKNPLKQIGPKAFNSNVRQLKTLILDQCELFSLPSMVFQYLTKLEKLDLSNNKLETISPEIFQDLRNLREINLSDNEIRILGDSYSAKTLGNRWKCDCRFLWLLDSSPNLQHHFTCSSPPRFNKKVLSQLNSLDLTSWTDTCEDSPCKCTCIPREEKFFVRVDCSNRNLTEVPPKLPPEVGELYLQNNLLTNPINLNIHSLTYLRYLDVERNNISNVDFYLPKNLKTFKLSSNNLTRFLSYFPPNISTWSLSNNPWICDCDAIQFLKFLKSESNKVVDINATRCGKIGKKIELHGKLITELTEYELCPERLRLYIFLGVSLA</sequence>
<gene>
    <name evidence="6" type="primary">Cpn2_1</name>
    <name evidence="6" type="ORF">TNIN_439791</name>
</gene>
<dbReference type="SUPFAM" id="SSF52058">
    <property type="entry name" value="L domain-like"/>
    <property type="match status" value="1"/>
</dbReference>
<dbReference type="GO" id="GO:0004180">
    <property type="term" value="F:carboxypeptidase activity"/>
    <property type="evidence" value="ECO:0007669"/>
    <property type="project" value="UniProtKB-KW"/>
</dbReference>
<keyword evidence="6" id="KW-0121">Carboxypeptidase</keyword>
<dbReference type="PANTHER" id="PTHR24373:SF370">
    <property type="entry name" value="FISH-LIPS, ISOFORM E"/>
    <property type="match status" value="1"/>
</dbReference>
<feature type="domain" description="LRRNT" evidence="5">
    <location>
        <begin position="383"/>
        <end position="419"/>
    </location>
</feature>
<keyword evidence="3" id="KW-0677">Repeat</keyword>
<evidence type="ECO:0000313" key="7">
    <source>
        <dbReference type="Proteomes" id="UP000886998"/>
    </source>
</evidence>
<feature type="non-terminal residue" evidence="6">
    <location>
        <position position="1"/>
    </location>
</feature>
<organism evidence="6 7">
    <name type="scientific">Trichonephila inaurata madagascariensis</name>
    <dbReference type="NCBI Taxonomy" id="2747483"/>
    <lineage>
        <taxon>Eukaryota</taxon>
        <taxon>Metazoa</taxon>
        <taxon>Ecdysozoa</taxon>
        <taxon>Arthropoda</taxon>
        <taxon>Chelicerata</taxon>
        <taxon>Arachnida</taxon>
        <taxon>Araneae</taxon>
        <taxon>Araneomorphae</taxon>
        <taxon>Entelegynae</taxon>
        <taxon>Araneoidea</taxon>
        <taxon>Nephilidae</taxon>
        <taxon>Trichonephila</taxon>
        <taxon>Trichonephila inaurata</taxon>
    </lineage>
</organism>
<dbReference type="InterPro" id="IPR003591">
    <property type="entry name" value="Leu-rich_rpt_typical-subtyp"/>
</dbReference>
<reference evidence="6" key="1">
    <citation type="submission" date="2020-08" db="EMBL/GenBank/DDBJ databases">
        <title>Multicomponent nature underlies the extraordinary mechanical properties of spider dragline silk.</title>
        <authorList>
            <person name="Kono N."/>
            <person name="Nakamura H."/>
            <person name="Mori M."/>
            <person name="Yoshida Y."/>
            <person name="Ohtoshi R."/>
            <person name="Malay A.D."/>
            <person name="Moran D.A.P."/>
            <person name="Tomita M."/>
            <person name="Numata K."/>
            <person name="Arakawa K."/>
        </authorList>
    </citation>
    <scope>NUCLEOTIDE SEQUENCE</scope>
</reference>
<keyword evidence="2 4" id="KW-0732">Signal</keyword>
<evidence type="ECO:0000256" key="2">
    <source>
        <dbReference type="ARBA" id="ARBA00022729"/>
    </source>
</evidence>
<name>A0A8X6YEG4_9ARAC</name>
<dbReference type="SMART" id="SM00369">
    <property type="entry name" value="LRR_TYP"/>
    <property type="match status" value="7"/>
</dbReference>
<accession>A0A8X6YEG4</accession>
<proteinExistence type="predicted"/>
<dbReference type="PROSITE" id="PS51450">
    <property type="entry name" value="LRR"/>
    <property type="match status" value="2"/>
</dbReference>
<dbReference type="GO" id="GO:0031012">
    <property type="term" value="C:extracellular matrix"/>
    <property type="evidence" value="ECO:0007669"/>
    <property type="project" value="TreeGrafter"/>
</dbReference>
<dbReference type="Proteomes" id="UP000886998">
    <property type="component" value="Unassembled WGS sequence"/>
</dbReference>
<evidence type="ECO:0000313" key="6">
    <source>
        <dbReference type="EMBL" id="GFY71396.1"/>
    </source>
</evidence>
<dbReference type="GO" id="GO:0005615">
    <property type="term" value="C:extracellular space"/>
    <property type="evidence" value="ECO:0007669"/>
    <property type="project" value="TreeGrafter"/>
</dbReference>
<keyword evidence="6" id="KW-0378">Hydrolase</keyword>
<evidence type="ECO:0000256" key="4">
    <source>
        <dbReference type="SAM" id="SignalP"/>
    </source>
</evidence>
<dbReference type="SMART" id="SM00365">
    <property type="entry name" value="LRR_SD22"/>
    <property type="match status" value="5"/>
</dbReference>
<evidence type="ECO:0000259" key="5">
    <source>
        <dbReference type="SMART" id="SM00013"/>
    </source>
</evidence>
<dbReference type="PANTHER" id="PTHR24373">
    <property type="entry name" value="SLIT RELATED LEUCINE-RICH REPEAT NEURONAL PROTEIN"/>
    <property type="match status" value="1"/>
</dbReference>
<feature type="chain" id="PRO_5036464832" evidence="4">
    <location>
        <begin position="20"/>
        <end position="559"/>
    </location>
</feature>
<protein>
    <submittedName>
        <fullName evidence="6">Carboxypeptidase N subunit 2</fullName>
    </submittedName>
</protein>
<dbReference type="Pfam" id="PF13855">
    <property type="entry name" value="LRR_8"/>
    <property type="match status" value="2"/>
</dbReference>
<dbReference type="OrthoDB" id="6426824at2759"/>